<protein>
    <submittedName>
        <fullName evidence="2">Uncharacterized protein</fullName>
    </submittedName>
</protein>
<proteinExistence type="predicted"/>
<evidence type="ECO:0000256" key="1">
    <source>
        <dbReference type="SAM" id="MobiDB-lite"/>
    </source>
</evidence>
<feature type="region of interest" description="Disordered" evidence="1">
    <location>
        <begin position="96"/>
        <end position="144"/>
    </location>
</feature>
<sequence length="144" mass="15932">ELCDLRNLVPKMENSSHDIQSWLNSSIGNNELEKSYVTNHGGSPYNLRPRRSGQTNISPATQVESARSFSRTVHQMQQIAEKNSRLIRAIQQQSRQACPVTDENHVSSSGLEVQPNSGGAQTSSLDGADRGSRLSRRSRVSSRK</sequence>
<gene>
    <name evidence="2" type="primary">ORF46823</name>
</gene>
<evidence type="ECO:0000313" key="2">
    <source>
        <dbReference type="EMBL" id="CEK63015.1"/>
    </source>
</evidence>
<dbReference type="EMBL" id="HACG01016150">
    <property type="protein sequence ID" value="CEK63015.1"/>
    <property type="molecule type" value="Transcribed_RNA"/>
</dbReference>
<dbReference type="AlphaFoldDB" id="A0A0B6Z5P1"/>
<feature type="non-terminal residue" evidence="2">
    <location>
        <position position="1"/>
    </location>
</feature>
<feature type="compositionally biased region" description="Polar residues" evidence="1">
    <location>
        <begin position="106"/>
        <end position="125"/>
    </location>
</feature>
<reference evidence="2" key="1">
    <citation type="submission" date="2014-12" db="EMBL/GenBank/DDBJ databases">
        <title>Insight into the proteome of Arion vulgaris.</title>
        <authorList>
            <person name="Aradska J."/>
            <person name="Bulat T."/>
            <person name="Smidak R."/>
            <person name="Sarate P."/>
            <person name="Gangsoo J."/>
            <person name="Sialana F."/>
            <person name="Bilban M."/>
            <person name="Lubec G."/>
        </authorList>
    </citation>
    <scope>NUCLEOTIDE SEQUENCE</scope>
    <source>
        <tissue evidence="2">Skin</tissue>
    </source>
</reference>
<name>A0A0B6Z5P1_9EUPU</name>
<accession>A0A0B6Z5P1</accession>
<feature type="compositionally biased region" description="Basic residues" evidence="1">
    <location>
        <begin position="133"/>
        <end position="144"/>
    </location>
</feature>
<feature type="compositionally biased region" description="Polar residues" evidence="1">
    <location>
        <begin position="52"/>
        <end position="64"/>
    </location>
</feature>
<feature type="region of interest" description="Disordered" evidence="1">
    <location>
        <begin position="37"/>
        <end position="64"/>
    </location>
</feature>
<organism evidence="2">
    <name type="scientific">Arion vulgaris</name>
    <dbReference type="NCBI Taxonomy" id="1028688"/>
    <lineage>
        <taxon>Eukaryota</taxon>
        <taxon>Metazoa</taxon>
        <taxon>Spiralia</taxon>
        <taxon>Lophotrochozoa</taxon>
        <taxon>Mollusca</taxon>
        <taxon>Gastropoda</taxon>
        <taxon>Heterobranchia</taxon>
        <taxon>Euthyneura</taxon>
        <taxon>Panpulmonata</taxon>
        <taxon>Eupulmonata</taxon>
        <taxon>Stylommatophora</taxon>
        <taxon>Helicina</taxon>
        <taxon>Arionoidea</taxon>
        <taxon>Arionidae</taxon>
        <taxon>Arion</taxon>
    </lineage>
</organism>